<dbReference type="CDD" id="cd11332">
    <property type="entry name" value="AmyAc_OligoGlu_TS"/>
    <property type="match status" value="1"/>
</dbReference>
<keyword evidence="2" id="KW-0325">Glycoprotein</keyword>
<dbReference type="InterPro" id="IPR017853">
    <property type="entry name" value="GH"/>
</dbReference>
<sequence>MSLSLTPVHDHDADDAAWWRHAVIYQIYPRSFADGDGNGIGDLPGARAKLGYLKDLGVDAVWFSPFFVSPQADAGYDVADYRDIDPLFGTLADFEGLLQDAEQLGLKIIVDLVPNHSSDEHPWFQAALASPPGSPERARYMFRDGHGDGGWEPPNNWESVFGGPAWTRVTEADGTPGQWYLHLFDTKQPDFNWDNAEVHQEFLDILSFWGERGVAGFRVDVAAGLVKKPGLPDYDGTHDQMNADADVQPTANAPMWDQDGVHAIFESWRALLDTYGEPDRILCAEAWVHPPERAALYVRPTEFHQAFNFYFLECPWRAADYRRVITDSLRVCDTVGAPATWVLSNHDVVRHATRLALPVGERRPNGIFATDPQPDLELGLRRARAGTAMMLGLTGSAYVYQGEELGLPEATELPDELREDPVYLRTGKEQAGRDGCRVPLPWAAGEPGLGFGPTGKTWLPQPDSFAPLAADAQDGVEGSTLELYRSLLRLRHERELGLGSLSFVEDYADPDVLAFVNTGRNDAYPTLVVVNFGAEPVALPAGAEVLVASGPLVDEGVPTDTTVWAALSE</sequence>
<dbReference type="Proteomes" id="UP000035720">
    <property type="component" value="Unassembled WGS sequence"/>
</dbReference>
<dbReference type="SUPFAM" id="SSF51445">
    <property type="entry name" value="(Trans)glycosidases"/>
    <property type="match status" value="1"/>
</dbReference>
<dbReference type="Gene3D" id="3.90.400.10">
    <property type="entry name" value="Oligo-1,6-glucosidase, Domain 2"/>
    <property type="match status" value="1"/>
</dbReference>
<dbReference type="RefSeq" id="WP_048546843.1">
    <property type="nucleotide sequence ID" value="NZ_HF571038.1"/>
</dbReference>
<dbReference type="PANTHER" id="PTHR10357:SF179">
    <property type="entry name" value="NEUTRAL AND BASIC AMINO ACID TRANSPORT PROTEIN RBAT"/>
    <property type="match status" value="1"/>
</dbReference>
<dbReference type="GO" id="GO:0009313">
    <property type="term" value="P:oligosaccharide catabolic process"/>
    <property type="evidence" value="ECO:0007669"/>
    <property type="project" value="TreeGrafter"/>
</dbReference>
<dbReference type="AlphaFoldDB" id="A0A077MEE1"/>
<gene>
    <name evidence="4" type="ORF">BN13_680007</name>
</gene>
<dbReference type="SMART" id="SM00642">
    <property type="entry name" value="Aamy"/>
    <property type="match status" value="1"/>
</dbReference>
<accession>A0A077MEE1</accession>
<dbReference type="Pfam" id="PF00128">
    <property type="entry name" value="Alpha-amylase"/>
    <property type="match status" value="1"/>
</dbReference>
<dbReference type="OrthoDB" id="9043248at2"/>
<dbReference type="InterPro" id="IPR045857">
    <property type="entry name" value="O16G_dom_2"/>
</dbReference>
<keyword evidence="5" id="KW-1185">Reference proteome</keyword>
<evidence type="ECO:0000259" key="3">
    <source>
        <dbReference type="SMART" id="SM00642"/>
    </source>
</evidence>
<feature type="domain" description="Glycosyl hydrolase family 13 catalytic" evidence="3">
    <location>
        <begin position="26"/>
        <end position="437"/>
    </location>
</feature>
<dbReference type="STRING" id="1193518.BN13_680007"/>
<dbReference type="EMBL" id="CAJC01000181">
    <property type="protein sequence ID" value="CCI54325.1"/>
    <property type="molecule type" value="Genomic_DNA"/>
</dbReference>
<evidence type="ECO:0000313" key="4">
    <source>
        <dbReference type="EMBL" id="CCI54325.1"/>
    </source>
</evidence>
<dbReference type="GO" id="GO:0004556">
    <property type="term" value="F:alpha-amylase activity"/>
    <property type="evidence" value="ECO:0007669"/>
    <property type="project" value="TreeGrafter"/>
</dbReference>
<comment type="caution">
    <text evidence="4">The sequence shown here is derived from an EMBL/GenBank/DDBJ whole genome shotgun (WGS) entry which is preliminary data.</text>
</comment>
<dbReference type="PANTHER" id="PTHR10357">
    <property type="entry name" value="ALPHA-AMYLASE FAMILY MEMBER"/>
    <property type="match status" value="1"/>
</dbReference>
<evidence type="ECO:0000256" key="2">
    <source>
        <dbReference type="ARBA" id="ARBA00023180"/>
    </source>
</evidence>
<dbReference type="FunFam" id="3.90.400.10:FF:000001">
    <property type="entry name" value="Maltase A3, isoform A"/>
    <property type="match status" value="1"/>
</dbReference>
<protein>
    <submittedName>
        <fullName evidence="4">Putative alpha-glucosidase</fullName>
    </submittedName>
</protein>
<dbReference type="InterPro" id="IPR006047">
    <property type="entry name" value="GH13_cat_dom"/>
</dbReference>
<dbReference type="Gene3D" id="3.20.20.80">
    <property type="entry name" value="Glycosidases"/>
    <property type="match status" value="2"/>
</dbReference>
<reference evidence="4 5" key="1">
    <citation type="journal article" date="2013" name="ISME J.">
        <title>A metabolic model for members of the genus Tetrasphaera involved in enhanced biological phosphorus removal.</title>
        <authorList>
            <person name="Kristiansen R."/>
            <person name="Nguyen H.T.T."/>
            <person name="Saunders A.M."/>
            <person name="Nielsen J.L."/>
            <person name="Wimmer R."/>
            <person name="Le V.Q."/>
            <person name="McIlroy S.J."/>
            <person name="Petrovski S."/>
            <person name="Seviour R.J."/>
            <person name="Calteau A."/>
            <person name="Nielsen K.L."/>
            <person name="Nielsen P.H."/>
        </authorList>
    </citation>
    <scope>NUCLEOTIDE SEQUENCE [LARGE SCALE GENOMIC DNA]</scope>
    <source>
        <strain evidence="4 5">Ben 74</strain>
    </source>
</reference>
<comment type="similarity">
    <text evidence="1">Belongs to the glycosyl hydrolase 13 family.</text>
</comment>
<evidence type="ECO:0000313" key="5">
    <source>
        <dbReference type="Proteomes" id="UP000035720"/>
    </source>
</evidence>
<organism evidence="4 5">
    <name type="scientific">Nostocoides jenkinsii Ben 74</name>
    <dbReference type="NCBI Taxonomy" id="1193518"/>
    <lineage>
        <taxon>Bacteria</taxon>
        <taxon>Bacillati</taxon>
        <taxon>Actinomycetota</taxon>
        <taxon>Actinomycetes</taxon>
        <taxon>Micrococcales</taxon>
        <taxon>Intrasporangiaceae</taxon>
        <taxon>Nostocoides</taxon>
    </lineage>
</organism>
<proteinExistence type="inferred from homology"/>
<name>A0A077MEE1_9MICO</name>
<evidence type="ECO:0000256" key="1">
    <source>
        <dbReference type="ARBA" id="ARBA00008061"/>
    </source>
</evidence>